<feature type="transmembrane region" description="Helical" evidence="1">
    <location>
        <begin position="99"/>
        <end position="117"/>
    </location>
</feature>
<keyword evidence="1" id="KW-0812">Transmembrane</keyword>
<keyword evidence="1" id="KW-1133">Transmembrane helix</keyword>
<accession>A0A0F9EZK1</accession>
<keyword evidence="1" id="KW-0472">Membrane</keyword>
<feature type="transmembrane region" description="Helical" evidence="1">
    <location>
        <begin position="123"/>
        <end position="140"/>
    </location>
</feature>
<name>A0A0F9EZK1_9ZZZZ</name>
<organism evidence="2">
    <name type="scientific">marine sediment metagenome</name>
    <dbReference type="NCBI Taxonomy" id="412755"/>
    <lineage>
        <taxon>unclassified sequences</taxon>
        <taxon>metagenomes</taxon>
        <taxon>ecological metagenomes</taxon>
    </lineage>
</organism>
<proteinExistence type="predicted"/>
<evidence type="ECO:0000256" key="1">
    <source>
        <dbReference type="SAM" id="Phobius"/>
    </source>
</evidence>
<dbReference type="AlphaFoldDB" id="A0A0F9EZK1"/>
<protein>
    <submittedName>
        <fullName evidence="2">Uncharacterized protein</fullName>
    </submittedName>
</protein>
<evidence type="ECO:0000313" key="2">
    <source>
        <dbReference type="EMBL" id="KKL71646.1"/>
    </source>
</evidence>
<reference evidence="2" key="1">
    <citation type="journal article" date="2015" name="Nature">
        <title>Complex archaea that bridge the gap between prokaryotes and eukaryotes.</title>
        <authorList>
            <person name="Spang A."/>
            <person name="Saw J.H."/>
            <person name="Jorgensen S.L."/>
            <person name="Zaremba-Niedzwiedzka K."/>
            <person name="Martijn J."/>
            <person name="Lind A.E."/>
            <person name="van Eijk R."/>
            <person name="Schleper C."/>
            <person name="Guy L."/>
            <person name="Ettema T.J."/>
        </authorList>
    </citation>
    <scope>NUCLEOTIDE SEQUENCE</scope>
</reference>
<gene>
    <name evidence="2" type="ORF">LCGC14_2092840</name>
</gene>
<comment type="caution">
    <text evidence="2">The sequence shown here is derived from an EMBL/GenBank/DDBJ whole genome shotgun (WGS) entry which is preliminary data.</text>
</comment>
<sequence length="177" mass="21536">MRNVFLIDVVIEIYDFLYVSVFFMLLLLMNRIKYYYLKKERLKTDASYKDLLTLIYAKRDEVDQISVQAFKLYDDFFTSEKKEIKNILHKIRIVNKLRLVVYVIIMIVTAVSIYNFIGNNTVITTLSMWMSIIFLLYYVFNGKKTRYINEMFRLGVNYTKEDYKEYIKYVMKHLEYI</sequence>
<feature type="transmembrane region" description="Helical" evidence="1">
    <location>
        <begin position="6"/>
        <end position="29"/>
    </location>
</feature>
<dbReference type="EMBL" id="LAZR01025526">
    <property type="protein sequence ID" value="KKL71646.1"/>
    <property type="molecule type" value="Genomic_DNA"/>
</dbReference>